<dbReference type="GO" id="GO:0005634">
    <property type="term" value="C:nucleus"/>
    <property type="evidence" value="ECO:0007669"/>
    <property type="project" value="UniProtKB-SubCell"/>
</dbReference>
<comment type="caution">
    <text evidence="3">The sequence shown here is derived from an EMBL/GenBank/DDBJ whole genome shotgun (WGS) entry which is preliminary data.</text>
</comment>
<keyword evidence="1" id="KW-0539">Nucleus</keyword>
<keyword evidence="1" id="KW-0805">Transcription regulation</keyword>
<dbReference type="AlphaFoldDB" id="A0A5A7RE84"/>
<gene>
    <name evidence="3" type="ORF">STAS_32430</name>
</gene>
<dbReference type="OrthoDB" id="1939415at2759"/>
<dbReference type="Pfam" id="PF02309">
    <property type="entry name" value="AUX_IAA"/>
    <property type="match status" value="1"/>
</dbReference>
<proteinExistence type="inferred from homology"/>
<keyword evidence="1" id="KW-0927">Auxin signaling pathway</keyword>
<comment type="subunit">
    <text evidence="1">Homodimers and heterodimers.</text>
</comment>
<reference evidence="4" key="1">
    <citation type="journal article" date="2019" name="Curr. Biol.">
        <title>Genome Sequence of Striga asiatica Provides Insight into the Evolution of Plant Parasitism.</title>
        <authorList>
            <person name="Yoshida S."/>
            <person name="Kim S."/>
            <person name="Wafula E.K."/>
            <person name="Tanskanen J."/>
            <person name="Kim Y.M."/>
            <person name="Honaas L."/>
            <person name="Yang Z."/>
            <person name="Spallek T."/>
            <person name="Conn C.E."/>
            <person name="Ichihashi Y."/>
            <person name="Cheong K."/>
            <person name="Cui S."/>
            <person name="Der J.P."/>
            <person name="Gundlach H."/>
            <person name="Jiao Y."/>
            <person name="Hori C."/>
            <person name="Ishida J.K."/>
            <person name="Kasahara H."/>
            <person name="Kiba T."/>
            <person name="Kim M.S."/>
            <person name="Koo N."/>
            <person name="Laohavisit A."/>
            <person name="Lee Y.H."/>
            <person name="Lumba S."/>
            <person name="McCourt P."/>
            <person name="Mortimer J.C."/>
            <person name="Mutuku J.M."/>
            <person name="Nomura T."/>
            <person name="Sasaki-Sekimoto Y."/>
            <person name="Seto Y."/>
            <person name="Wang Y."/>
            <person name="Wakatake T."/>
            <person name="Sakakibara H."/>
            <person name="Demura T."/>
            <person name="Yamaguchi S."/>
            <person name="Yoneyama K."/>
            <person name="Manabe R.I."/>
            <person name="Nelson D.C."/>
            <person name="Schulman A.H."/>
            <person name="Timko M.P."/>
            <person name="dePamphilis C.W."/>
            <person name="Choi D."/>
            <person name="Shirasu K."/>
        </authorList>
    </citation>
    <scope>NUCLEOTIDE SEQUENCE [LARGE SCALE GENOMIC DNA]</scope>
    <source>
        <strain evidence="4">cv. UVA1</strain>
    </source>
</reference>
<evidence type="ECO:0000256" key="1">
    <source>
        <dbReference type="RuleBase" id="RU004549"/>
    </source>
</evidence>
<dbReference type="EMBL" id="BKCP01011514">
    <property type="protein sequence ID" value="GER54794.1"/>
    <property type="molecule type" value="Genomic_DNA"/>
</dbReference>
<feature type="domain" description="AUX/IAA" evidence="2">
    <location>
        <begin position="1"/>
        <end position="21"/>
    </location>
</feature>
<name>A0A5A7RE84_STRAF</name>
<comment type="subcellular location">
    <subcellularLocation>
        <location evidence="1">Nucleus</location>
    </subcellularLocation>
</comment>
<sequence length="148" mass="16397">MFVDSCKRVRIMKGSEAIGLGALFSMKIYDTFHHEPWRNARTDANYELLVPAYSPNKSTCREHNHVRVRVIELCRGCTGLCASGAVPVRAHRALSGSRGFRGLSVSGTIQVAWVSRAKHVKRGIVGRDHWVCTSRSEQVAASGSLVFR</sequence>
<keyword evidence="4" id="KW-1185">Reference proteome</keyword>
<keyword evidence="1" id="KW-0678">Repressor</keyword>
<evidence type="ECO:0000259" key="2">
    <source>
        <dbReference type="Pfam" id="PF02309"/>
    </source>
</evidence>
<dbReference type="Proteomes" id="UP000325081">
    <property type="component" value="Unassembled WGS sequence"/>
</dbReference>
<dbReference type="GO" id="GO:0009734">
    <property type="term" value="P:auxin-activated signaling pathway"/>
    <property type="evidence" value="ECO:0007669"/>
    <property type="project" value="UniProtKB-UniRule"/>
</dbReference>
<comment type="function">
    <text evidence="1">Aux/IAA proteins are short-lived transcriptional factors that function as repressors of early auxin response genes at low auxin concentrations.</text>
</comment>
<keyword evidence="1" id="KW-0804">Transcription</keyword>
<evidence type="ECO:0000313" key="4">
    <source>
        <dbReference type="Proteomes" id="UP000325081"/>
    </source>
</evidence>
<dbReference type="InterPro" id="IPR033389">
    <property type="entry name" value="AUX/IAA_dom"/>
</dbReference>
<accession>A0A5A7RE84</accession>
<evidence type="ECO:0000313" key="3">
    <source>
        <dbReference type="EMBL" id="GER54794.1"/>
    </source>
</evidence>
<protein>
    <recommendedName>
        <fullName evidence="1">Auxin-responsive protein</fullName>
    </recommendedName>
</protein>
<comment type="similarity">
    <text evidence="1">Belongs to the Aux/IAA family.</text>
</comment>
<organism evidence="3 4">
    <name type="scientific">Striga asiatica</name>
    <name type="common">Asiatic witchweed</name>
    <name type="synonym">Buchnera asiatica</name>
    <dbReference type="NCBI Taxonomy" id="4170"/>
    <lineage>
        <taxon>Eukaryota</taxon>
        <taxon>Viridiplantae</taxon>
        <taxon>Streptophyta</taxon>
        <taxon>Embryophyta</taxon>
        <taxon>Tracheophyta</taxon>
        <taxon>Spermatophyta</taxon>
        <taxon>Magnoliopsida</taxon>
        <taxon>eudicotyledons</taxon>
        <taxon>Gunneridae</taxon>
        <taxon>Pentapetalae</taxon>
        <taxon>asterids</taxon>
        <taxon>lamiids</taxon>
        <taxon>Lamiales</taxon>
        <taxon>Orobanchaceae</taxon>
        <taxon>Buchnereae</taxon>
        <taxon>Striga</taxon>
    </lineage>
</organism>